<dbReference type="Gene3D" id="3.90.25.10">
    <property type="entry name" value="UDP-galactose 4-epimerase, domain 1"/>
    <property type="match status" value="1"/>
</dbReference>
<dbReference type="OrthoDB" id="9402762at2759"/>
<comment type="catalytic activity">
    <reaction evidence="1 7">
        <text>UDP-alpha-D-glucose = UDP-alpha-D-galactose</text>
        <dbReference type="Rhea" id="RHEA:22168"/>
        <dbReference type="ChEBI" id="CHEBI:58885"/>
        <dbReference type="ChEBI" id="CHEBI:66914"/>
        <dbReference type="EC" id="5.1.3.2"/>
    </reaction>
</comment>
<dbReference type="EMBL" id="MDYQ01000502">
    <property type="protein sequence ID" value="PRP74062.1"/>
    <property type="molecule type" value="Genomic_DNA"/>
</dbReference>
<dbReference type="InParanoid" id="A0A2P6MQT3"/>
<evidence type="ECO:0000256" key="7">
    <source>
        <dbReference type="RuleBase" id="RU366046"/>
    </source>
</evidence>
<dbReference type="Proteomes" id="UP000241769">
    <property type="component" value="Unassembled WGS sequence"/>
</dbReference>
<dbReference type="UniPathway" id="UPA00214"/>
<comment type="caution">
    <text evidence="9">The sequence shown here is derived from an EMBL/GenBank/DDBJ whole genome shotgun (WGS) entry which is preliminary data.</text>
</comment>
<dbReference type="EC" id="5.1.3.2" evidence="4 7"/>
<comment type="cofactor">
    <cofactor evidence="2 7">
        <name>NAD(+)</name>
        <dbReference type="ChEBI" id="CHEBI:57540"/>
    </cofactor>
</comment>
<evidence type="ECO:0000256" key="5">
    <source>
        <dbReference type="ARBA" id="ARBA00023027"/>
    </source>
</evidence>
<evidence type="ECO:0000256" key="3">
    <source>
        <dbReference type="ARBA" id="ARBA00004947"/>
    </source>
</evidence>
<dbReference type="GO" id="GO:0003978">
    <property type="term" value="F:UDP-glucose 4-epimerase activity"/>
    <property type="evidence" value="ECO:0007669"/>
    <property type="project" value="UniProtKB-UniRule"/>
</dbReference>
<gene>
    <name evidence="9" type="ORF">PROFUN_08686</name>
</gene>
<comment type="pathway">
    <text evidence="3 7">Carbohydrate metabolism; galactose metabolism.</text>
</comment>
<dbReference type="InterPro" id="IPR005886">
    <property type="entry name" value="UDP_G4E"/>
</dbReference>
<dbReference type="Pfam" id="PF16363">
    <property type="entry name" value="GDP_Man_Dehyd"/>
    <property type="match status" value="1"/>
</dbReference>
<dbReference type="NCBIfam" id="TIGR01179">
    <property type="entry name" value="galE"/>
    <property type="match status" value="1"/>
</dbReference>
<comment type="similarity">
    <text evidence="7">Belongs to the NAD(P)-dependent epimerase/dehydratase family.</text>
</comment>
<proteinExistence type="inferred from homology"/>
<comment type="subunit">
    <text evidence="7">Homodimer.</text>
</comment>
<evidence type="ECO:0000313" key="9">
    <source>
        <dbReference type="EMBL" id="PRP74062.1"/>
    </source>
</evidence>
<dbReference type="Gene3D" id="3.40.50.720">
    <property type="entry name" value="NAD(P)-binding Rossmann-like Domain"/>
    <property type="match status" value="1"/>
</dbReference>
<keyword evidence="7" id="KW-0119">Carbohydrate metabolism</keyword>
<dbReference type="GO" id="GO:0005829">
    <property type="term" value="C:cytosol"/>
    <property type="evidence" value="ECO:0007669"/>
    <property type="project" value="TreeGrafter"/>
</dbReference>
<organism evidence="9 10">
    <name type="scientific">Planoprotostelium fungivorum</name>
    <dbReference type="NCBI Taxonomy" id="1890364"/>
    <lineage>
        <taxon>Eukaryota</taxon>
        <taxon>Amoebozoa</taxon>
        <taxon>Evosea</taxon>
        <taxon>Variosea</taxon>
        <taxon>Cavosteliida</taxon>
        <taxon>Cavosteliaceae</taxon>
        <taxon>Planoprotostelium</taxon>
    </lineage>
</organism>
<dbReference type="InterPro" id="IPR016040">
    <property type="entry name" value="NAD(P)-bd_dom"/>
</dbReference>
<feature type="domain" description="NAD(P)-binding" evidence="8">
    <location>
        <begin position="7"/>
        <end position="333"/>
    </location>
</feature>
<evidence type="ECO:0000259" key="8">
    <source>
        <dbReference type="Pfam" id="PF16363"/>
    </source>
</evidence>
<evidence type="ECO:0000313" key="10">
    <source>
        <dbReference type="Proteomes" id="UP000241769"/>
    </source>
</evidence>
<dbReference type="GO" id="GO:0006012">
    <property type="term" value="P:galactose metabolic process"/>
    <property type="evidence" value="ECO:0007669"/>
    <property type="project" value="UniProtKB-UniPathway"/>
</dbReference>
<dbReference type="CDD" id="cd05247">
    <property type="entry name" value="UDP_G4E_1_SDR_e"/>
    <property type="match status" value="1"/>
</dbReference>
<dbReference type="InterPro" id="IPR036291">
    <property type="entry name" value="NAD(P)-bd_dom_sf"/>
</dbReference>
<reference evidence="9 10" key="1">
    <citation type="journal article" date="2018" name="Genome Biol. Evol.">
        <title>Multiple Roots of Fruiting Body Formation in Amoebozoa.</title>
        <authorList>
            <person name="Hillmann F."/>
            <person name="Forbes G."/>
            <person name="Novohradska S."/>
            <person name="Ferling I."/>
            <person name="Riege K."/>
            <person name="Groth M."/>
            <person name="Westermann M."/>
            <person name="Marz M."/>
            <person name="Spaller T."/>
            <person name="Winckler T."/>
            <person name="Schaap P."/>
            <person name="Glockner G."/>
        </authorList>
    </citation>
    <scope>NUCLEOTIDE SEQUENCE [LARGE SCALE GENOMIC DNA]</scope>
    <source>
        <strain evidence="9 10">Jena</strain>
    </source>
</reference>
<keyword evidence="6 7" id="KW-0413">Isomerase</keyword>
<dbReference type="NCBIfam" id="NF007956">
    <property type="entry name" value="PRK10675.1"/>
    <property type="match status" value="1"/>
</dbReference>
<protein>
    <recommendedName>
        <fullName evidence="4 7">UDP-glucose 4-epimerase</fullName>
        <ecNumber evidence="4 7">5.1.3.2</ecNumber>
    </recommendedName>
</protein>
<accession>A0A2P6MQT3</accession>
<dbReference type="SUPFAM" id="SSF51735">
    <property type="entry name" value="NAD(P)-binding Rossmann-fold domains"/>
    <property type="match status" value="1"/>
</dbReference>
<dbReference type="PANTHER" id="PTHR43725:SF47">
    <property type="entry name" value="UDP-GLUCOSE 4-EPIMERASE"/>
    <property type="match status" value="1"/>
</dbReference>
<keyword evidence="5 7" id="KW-0520">NAD</keyword>
<evidence type="ECO:0000256" key="6">
    <source>
        <dbReference type="ARBA" id="ARBA00023235"/>
    </source>
</evidence>
<evidence type="ECO:0000256" key="4">
    <source>
        <dbReference type="ARBA" id="ARBA00013189"/>
    </source>
</evidence>
<evidence type="ECO:0000256" key="1">
    <source>
        <dbReference type="ARBA" id="ARBA00000083"/>
    </source>
</evidence>
<evidence type="ECO:0000256" key="2">
    <source>
        <dbReference type="ARBA" id="ARBA00001911"/>
    </source>
</evidence>
<keyword evidence="10" id="KW-1185">Reference proteome</keyword>
<dbReference type="PANTHER" id="PTHR43725">
    <property type="entry name" value="UDP-GLUCOSE 4-EPIMERASE"/>
    <property type="match status" value="1"/>
</dbReference>
<dbReference type="AlphaFoldDB" id="A0A2P6MQT3"/>
<dbReference type="FunCoup" id="A0A2P6MQT3">
    <property type="interactions" value="45"/>
</dbReference>
<name>A0A2P6MQT3_9EUKA</name>
<sequence length="348" mass="38214">MSSKTILVTGGTGYIGSHTIIELLNAGYDVINVDNGINSNPSESIKRLEEITGKKLKKNYSLDLGVESELRKVFQENSDIVTVIHFAALKAVGESVHKPLEYYTNNVAGTLVLLRVMKEFNVKNFVFSSSATVYGVVDDCPESGMTEDRSINANSPYGTTKVFVEYILRDLKVAQPDWNIAILRYFNPVGAHSSGRIGEDPKGIPNNLVPYILQVMTGRREFLSIYGDDYETKDGTGIRDYIHVVDLAKGHIAAAKFLEGKNGVCEAINLGTGRGMTVFDVLNSLKKVSGKEIPHKVMPRRAGDVTIYLADVSKAKKLLGWSAELTLDEMCADAWNWARLNPEGLSSS</sequence>
<dbReference type="STRING" id="1890364.A0A2P6MQT3"/>